<dbReference type="Gene3D" id="2.102.10.10">
    <property type="entry name" value="Rieske [2Fe-2S] iron-sulphur domain"/>
    <property type="match status" value="1"/>
</dbReference>
<evidence type="ECO:0000256" key="14">
    <source>
        <dbReference type="PIRSR" id="PIRSR630616-2"/>
    </source>
</evidence>
<dbReference type="InterPro" id="IPR013626">
    <property type="entry name" value="PaO"/>
</dbReference>
<evidence type="ECO:0000256" key="3">
    <source>
        <dbReference type="ARBA" id="ARBA00022528"/>
    </source>
</evidence>
<dbReference type="GO" id="GO:0009507">
    <property type="term" value="C:chloroplast"/>
    <property type="evidence" value="ECO:0007669"/>
    <property type="project" value="UniProtKB-SubCell"/>
</dbReference>
<dbReference type="GO" id="GO:0004674">
    <property type="term" value="F:protein serine/threonine kinase activity"/>
    <property type="evidence" value="ECO:0007669"/>
    <property type="project" value="UniProtKB-KW"/>
</dbReference>
<evidence type="ECO:0000256" key="13">
    <source>
        <dbReference type="PIRSR" id="PIRSR630616-1"/>
    </source>
</evidence>
<dbReference type="GO" id="GO:0010277">
    <property type="term" value="F:chlorophyllide a oxygenase activity"/>
    <property type="evidence" value="ECO:0007669"/>
    <property type="project" value="InterPro"/>
</dbReference>
<dbReference type="InterPro" id="IPR008271">
    <property type="entry name" value="Ser/Thr_kinase_AS"/>
</dbReference>
<keyword evidence="12" id="KW-0411">Iron-sulfur</keyword>
<dbReference type="PROSITE" id="PS51296">
    <property type="entry name" value="RIESKE"/>
    <property type="match status" value="1"/>
</dbReference>
<evidence type="ECO:0000256" key="11">
    <source>
        <dbReference type="ARBA" id="ARBA00023004"/>
    </source>
</evidence>
<evidence type="ECO:0000256" key="7">
    <source>
        <dbReference type="ARBA" id="ARBA00022723"/>
    </source>
</evidence>
<dbReference type="GO" id="GO:0051537">
    <property type="term" value="F:2 iron, 2 sulfur cluster binding"/>
    <property type="evidence" value="ECO:0007669"/>
    <property type="project" value="UniProtKB-KW"/>
</dbReference>
<gene>
    <name evidence="20" type="ORF">HYH03_000724</name>
</gene>
<keyword evidence="5" id="KW-0808">Transferase</keyword>
<keyword evidence="21" id="KW-1185">Reference proteome</keyword>
<feature type="binding site" evidence="14">
    <location>
        <begin position="378"/>
        <end position="380"/>
    </location>
    <ligand>
        <name>ATP</name>
        <dbReference type="ChEBI" id="CHEBI:30616"/>
    </ligand>
</feature>
<feature type="active site" description="Proton acceptor" evidence="13">
    <location>
        <position position="425"/>
    </location>
</feature>
<evidence type="ECO:0008006" key="22">
    <source>
        <dbReference type="Google" id="ProtNLM"/>
    </source>
</evidence>
<organism evidence="20 21">
    <name type="scientific">Edaphochlamys debaryana</name>
    <dbReference type="NCBI Taxonomy" id="47281"/>
    <lineage>
        <taxon>Eukaryota</taxon>
        <taxon>Viridiplantae</taxon>
        <taxon>Chlorophyta</taxon>
        <taxon>core chlorophytes</taxon>
        <taxon>Chlorophyceae</taxon>
        <taxon>CS clade</taxon>
        <taxon>Chlamydomonadales</taxon>
        <taxon>Chlamydomonadales incertae sedis</taxon>
        <taxon>Edaphochlamys</taxon>
    </lineage>
</organism>
<keyword evidence="4" id="KW-0934">Plastid</keyword>
<keyword evidence="6" id="KW-0001">2Fe-2S</keyword>
<feature type="compositionally biased region" description="Acidic residues" evidence="16">
    <location>
        <begin position="257"/>
        <end position="267"/>
    </location>
</feature>
<comment type="caution">
    <text evidence="20">The sequence shown here is derived from an EMBL/GenBank/DDBJ whole genome shotgun (WGS) entry which is preliminary data.</text>
</comment>
<feature type="transmembrane region" description="Helical" evidence="17">
    <location>
        <begin position="987"/>
        <end position="1008"/>
    </location>
</feature>
<evidence type="ECO:0000256" key="16">
    <source>
        <dbReference type="SAM" id="MobiDB-lite"/>
    </source>
</evidence>
<evidence type="ECO:0000256" key="12">
    <source>
        <dbReference type="ARBA" id="ARBA00023014"/>
    </source>
</evidence>
<keyword evidence="7" id="KW-0479">Metal-binding</keyword>
<keyword evidence="17" id="KW-1133">Transmembrane helix</keyword>
<evidence type="ECO:0000256" key="1">
    <source>
        <dbReference type="ARBA" id="ARBA00004229"/>
    </source>
</evidence>
<feature type="domain" description="Protein kinase" evidence="18">
    <location>
        <begin position="294"/>
        <end position="581"/>
    </location>
</feature>
<dbReference type="OrthoDB" id="426882at2759"/>
<feature type="region of interest" description="Disordered" evidence="16">
    <location>
        <begin position="1"/>
        <end position="94"/>
    </location>
</feature>
<dbReference type="Gene3D" id="1.10.510.10">
    <property type="entry name" value="Transferase(Phosphotransferase) domain 1"/>
    <property type="match status" value="1"/>
</dbReference>
<evidence type="ECO:0000313" key="20">
    <source>
        <dbReference type="EMBL" id="KAG2502238.1"/>
    </source>
</evidence>
<dbReference type="InterPro" id="IPR036922">
    <property type="entry name" value="Rieske_2Fe-2S_sf"/>
</dbReference>
<protein>
    <recommendedName>
        <fullName evidence="22">Aurora kinase</fullName>
    </recommendedName>
</protein>
<dbReference type="SUPFAM" id="SSF50022">
    <property type="entry name" value="ISP domain"/>
    <property type="match status" value="1"/>
</dbReference>
<reference evidence="20" key="1">
    <citation type="journal article" date="2020" name="bioRxiv">
        <title>Comparative genomics of Chlamydomonas.</title>
        <authorList>
            <person name="Craig R.J."/>
            <person name="Hasan A.R."/>
            <person name="Ness R.W."/>
            <person name="Keightley P.D."/>
        </authorList>
    </citation>
    <scope>NUCLEOTIDE SEQUENCE</scope>
    <source>
        <strain evidence="20">CCAP 11/70</strain>
    </source>
</reference>
<comment type="subcellular location">
    <subcellularLocation>
        <location evidence="1">Plastid</location>
        <location evidence="1">Chloroplast</location>
    </subcellularLocation>
</comment>
<dbReference type="InterPro" id="IPR030616">
    <property type="entry name" value="Aur-like"/>
</dbReference>
<name>A0A835YJ95_9CHLO</name>
<feature type="binding site" evidence="14">
    <location>
        <position position="443"/>
    </location>
    <ligand>
        <name>ATP</name>
        <dbReference type="ChEBI" id="CHEBI:30616"/>
    </ligand>
</feature>
<dbReference type="Pfam" id="PF00069">
    <property type="entry name" value="Pkinase"/>
    <property type="match status" value="1"/>
</dbReference>
<keyword evidence="3" id="KW-0150">Chloroplast</keyword>
<evidence type="ECO:0000256" key="4">
    <source>
        <dbReference type="ARBA" id="ARBA00022640"/>
    </source>
</evidence>
<feature type="region of interest" description="Disordered" evidence="16">
    <location>
        <begin position="240"/>
        <end position="267"/>
    </location>
</feature>
<sequence length="1075" mass="114550">MFKADARSATNGGQSAGPGPPDSPAGAALSPLPPSTGKVDAAKGHLKIHVKQSTSSRDLSLAALITSPVRGPNAGPNGGPYANSPMPSLRDASSPNLFLSSNDDGSLHVGTNHLFGTSHGGPAHAASAFSTTAANAYSPGNASRFGSSLPSHSPVHHGSLSTHLSKLSSNLAATGPGGAVHKSHSTALAHSASLSRDNPEESRDAGSGHLGRLALPHLNANSPRGVSADSQVLFSNRPANGAVRGSAASTPPAEPAEAADEGEEEDDVPGTLLLGLNPAVPAPMRRRTWTLDDYQVVKRMYKGSTSAVYRATCLRSGMTVALKAGRGRGGVYFLSRVPVNVVHMIRREIELHLPLVHRNIIMLYAAFQDEKHIVLVQEYASRGDLFGIHRSMNCRLTETQASELVLAPFLEALAYLHARGIMHRDIKPENILFTQDWALKIADFGVSINVQVERAVTRTGTADYMAPEVERCPLKHAPEDNKDNPSLAYTTAIDIWSVGVLAYELLVGFPPFVSDNNAAPEEHHALPNASVAAFMAEQATRRTLRFPASTSAAAKDFIMATLAEASGDRPTAQQLLKHPWLFKVARASGQLERPEGLGYPVFPTDFLDVSRPHPFTLLGKDLVLWRDGSGTWRAFEDACPHRLAPLSEGRIEKDGTLLCAYHAWRFDGCGKVQDIPQVESREAVAKASASPRSCARAHPTREAQGLLWVWGESGSAAEAESGAKPLPLIPELDDLPASRLNPLPWFFRDLPYSHDYFVENITDPAHVIVSHHNVAGSRYTPDQFVSVDPVRPVSAQEGFLYSTKYRTPISAGSKVVSSTTEFTPPSRVKITANFEDGAALILALYSSPTIPGHTRHIGRQILIKDKNGKPPKGLAFFGAPMPVWLSHTLASVFLHQDQVFLHQQERIVAGRDEAYHTAKYFMPAPADNMTVAFRTWLGTHAGGRIPYAGNRALAPIDRTKVSLFDTYTTHTQQCSVCSKALANLQKARAIVVAAAAASVLAAVALTAVTAAAKASAAAAAGAAAAEAAVSALLSLPPTGALVAAALAAALWGASRVMDALIGMMHEYKFSHADNH</sequence>
<evidence type="ECO:0000313" key="21">
    <source>
        <dbReference type="Proteomes" id="UP000612055"/>
    </source>
</evidence>
<evidence type="ECO:0000256" key="9">
    <source>
        <dbReference type="ARBA" id="ARBA00022777"/>
    </source>
</evidence>
<dbReference type="PANTHER" id="PTHR24350">
    <property type="entry name" value="SERINE/THREONINE-PROTEIN KINASE IAL-RELATED"/>
    <property type="match status" value="1"/>
</dbReference>
<dbReference type="InterPro" id="IPR011009">
    <property type="entry name" value="Kinase-like_dom_sf"/>
</dbReference>
<dbReference type="GO" id="GO:0005524">
    <property type="term" value="F:ATP binding"/>
    <property type="evidence" value="ECO:0007669"/>
    <property type="project" value="UniProtKB-KW"/>
</dbReference>
<accession>A0A835YJ95</accession>
<proteinExistence type="predicted"/>
<keyword evidence="17" id="KW-0812">Transmembrane</keyword>
<feature type="domain" description="Rieske" evidence="19">
    <location>
        <begin position="598"/>
        <end position="709"/>
    </location>
</feature>
<keyword evidence="9" id="KW-0418">Kinase</keyword>
<dbReference type="Proteomes" id="UP000612055">
    <property type="component" value="Unassembled WGS sequence"/>
</dbReference>
<dbReference type="SMART" id="SM00220">
    <property type="entry name" value="S_TKc"/>
    <property type="match status" value="1"/>
</dbReference>
<evidence type="ECO:0000256" key="10">
    <source>
        <dbReference type="ARBA" id="ARBA00022840"/>
    </source>
</evidence>
<feature type="cross-link" description="Glycyl lysine isopeptide (Lys-Gly) (interchain with G-Cter in SUMO2)" evidence="15">
    <location>
        <position position="427"/>
    </location>
</feature>
<dbReference type="SUPFAM" id="SSF55961">
    <property type="entry name" value="Bet v1-like"/>
    <property type="match status" value="1"/>
</dbReference>
<evidence type="ECO:0000256" key="2">
    <source>
        <dbReference type="ARBA" id="ARBA00022527"/>
    </source>
</evidence>
<evidence type="ECO:0000256" key="17">
    <source>
        <dbReference type="SAM" id="Phobius"/>
    </source>
</evidence>
<dbReference type="AlphaFoldDB" id="A0A835YJ95"/>
<keyword evidence="10 14" id="KW-0067">ATP-binding</keyword>
<feature type="region of interest" description="Disordered" evidence="16">
    <location>
        <begin position="169"/>
        <end position="226"/>
    </location>
</feature>
<evidence type="ECO:0000256" key="5">
    <source>
        <dbReference type="ARBA" id="ARBA00022679"/>
    </source>
</evidence>
<keyword evidence="11" id="KW-0408">Iron</keyword>
<evidence type="ECO:0000256" key="8">
    <source>
        <dbReference type="ARBA" id="ARBA00022741"/>
    </source>
</evidence>
<evidence type="ECO:0000256" key="15">
    <source>
        <dbReference type="PIRSR" id="PIRSR630616-3"/>
    </source>
</evidence>
<evidence type="ECO:0000256" key="6">
    <source>
        <dbReference type="ARBA" id="ARBA00022714"/>
    </source>
</evidence>
<feature type="transmembrane region" description="Helical" evidence="17">
    <location>
        <begin position="1041"/>
        <end position="1061"/>
    </location>
</feature>
<feature type="compositionally biased region" description="Basic and acidic residues" evidence="16">
    <location>
        <begin position="197"/>
        <end position="206"/>
    </location>
</feature>
<feature type="binding site" evidence="14">
    <location>
        <position position="323"/>
    </location>
    <ligand>
        <name>ATP</name>
        <dbReference type="ChEBI" id="CHEBI:30616"/>
    </ligand>
</feature>
<keyword evidence="8 14" id="KW-0547">Nucleotide-binding</keyword>
<dbReference type="Pfam" id="PF00355">
    <property type="entry name" value="Rieske"/>
    <property type="match status" value="1"/>
</dbReference>
<dbReference type="EMBL" id="JAEHOE010000001">
    <property type="protein sequence ID" value="KAG2502238.1"/>
    <property type="molecule type" value="Genomic_DNA"/>
</dbReference>
<dbReference type="Pfam" id="PF08417">
    <property type="entry name" value="PaO"/>
    <property type="match status" value="1"/>
</dbReference>
<keyword evidence="2" id="KW-0723">Serine/threonine-protein kinase</keyword>
<dbReference type="InterPro" id="IPR000719">
    <property type="entry name" value="Prot_kinase_dom"/>
</dbReference>
<dbReference type="SUPFAM" id="SSF56112">
    <property type="entry name" value="Protein kinase-like (PK-like)"/>
    <property type="match status" value="1"/>
</dbReference>
<dbReference type="InterPro" id="IPR017941">
    <property type="entry name" value="Rieske_2Fe-2S"/>
</dbReference>
<dbReference type="PROSITE" id="PS50011">
    <property type="entry name" value="PROTEIN_KINASE_DOM"/>
    <property type="match status" value="1"/>
</dbReference>
<evidence type="ECO:0000259" key="19">
    <source>
        <dbReference type="PROSITE" id="PS51296"/>
    </source>
</evidence>
<keyword evidence="17" id="KW-0472">Membrane</keyword>
<dbReference type="FunFam" id="1.10.510.10:FF:000813">
    <property type="entry name" value="Aurora-like kinase"/>
    <property type="match status" value="1"/>
</dbReference>
<feature type="compositionally biased region" description="Low complexity" evidence="16">
    <location>
        <begin position="71"/>
        <end position="85"/>
    </location>
</feature>
<dbReference type="PROSITE" id="PS00108">
    <property type="entry name" value="PROTEIN_KINASE_ST"/>
    <property type="match status" value="1"/>
</dbReference>
<feature type="compositionally biased region" description="Low complexity" evidence="16">
    <location>
        <begin position="185"/>
        <end position="195"/>
    </location>
</feature>
<evidence type="ECO:0000259" key="18">
    <source>
        <dbReference type="PROSITE" id="PS50011"/>
    </source>
</evidence>
<feature type="binding site" evidence="14">
    <location>
        <begin position="429"/>
        <end position="430"/>
    </location>
    <ligand>
        <name>ATP</name>
        <dbReference type="ChEBI" id="CHEBI:30616"/>
    </ligand>
</feature>
<dbReference type="GO" id="GO:0046872">
    <property type="term" value="F:metal ion binding"/>
    <property type="evidence" value="ECO:0007669"/>
    <property type="project" value="UniProtKB-KW"/>
</dbReference>